<keyword evidence="2" id="KW-1185">Reference proteome</keyword>
<dbReference type="Pfam" id="PF05717">
    <property type="entry name" value="TnpB_IS66"/>
    <property type="match status" value="1"/>
</dbReference>
<dbReference type="Proteomes" id="UP000683436">
    <property type="component" value="Chromosome"/>
</dbReference>
<protein>
    <submittedName>
        <fullName evidence="1">IS66 family insertion sequence element accessory protein TnpB</fullName>
    </submittedName>
</protein>
<dbReference type="InterPro" id="IPR008878">
    <property type="entry name" value="Transposase_IS66_Orf2"/>
</dbReference>
<reference evidence="1 2" key="1">
    <citation type="submission" date="2021-06" db="EMBL/GenBank/DDBJ databases">
        <title>Microbial metabolic specificity influences pelagic lipid remineralization.</title>
        <authorList>
            <person name="Behrendt L."/>
            <person name="Hunter J.E."/>
            <person name="Alcolombri U."/>
            <person name="Smriga S."/>
            <person name="Mincer T."/>
            <person name="Lowenstein D.P."/>
            <person name="Peaudecerf F.J."/>
            <person name="Fernandez V.I."/>
            <person name="Fredricks H."/>
            <person name="Almblad H."/>
            <person name="Harrison J.J."/>
            <person name="Stocker R."/>
            <person name="Van Mooy B.A.S."/>
        </authorList>
    </citation>
    <scope>NUCLEOTIDE SEQUENCE [LARGE SCALE GENOMIC DNA]</scope>
    <source>
        <strain evidence="1 2">A252</strain>
    </source>
</reference>
<organism evidence="1 2">
    <name type="scientific">Stutzerimonas zhaodongensis</name>
    <dbReference type="NCBI Taxonomy" id="1176257"/>
    <lineage>
        <taxon>Bacteria</taxon>
        <taxon>Pseudomonadati</taxon>
        <taxon>Pseudomonadota</taxon>
        <taxon>Gammaproteobacteria</taxon>
        <taxon>Pseudomonadales</taxon>
        <taxon>Pseudomonadaceae</taxon>
        <taxon>Stutzerimonas</taxon>
    </lineage>
</organism>
<gene>
    <name evidence="1" type="primary">tnpB</name>
    <name evidence="1" type="ORF">KQ248_02405</name>
</gene>
<proteinExistence type="predicted"/>
<dbReference type="EMBL" id="CP076683">
    <property type="protein sequence ID" value="QWV19195.1"/>
    <property type="molecule type" value="Genomic_DNA"/>
</dbReference>
<evidence type="ECO:0000313" key="2">
    <source>
        <dbReference type="Proteomes" id="UP000683436"/>
    </source>
</evidence>
<name>A0ABX8IZH6_9GAMM</name>
<sequence>MRPDAKVQKVHLYPSPSTSANLSMAALVALDIKVEVFNPVLFVFLNRTRSQVKTLYWERNGLPVAKAPGGRALQNQARCQ</sequence>
<evidence type="ECO:0000313" key="1">
    <source>
        <dbReference type="EMBL" id="QWV19195.1"/>
    </source>
</evidence>
<accession>A0ABX8IZH6</accession>